<dbReference type="Proteomes" id="UP000515928">
    <property type="component" value="Chromosome"/>
</dbReference>
<feature type="domain" description="MoaB/Mog" evidence="2">
    <location>
        <begin position="4"/>
        <end position="171"/>
    </location>
</feature>
<protein>
    <recommendedName>
        <fullName evidence="1">Putative competence-damage inducible protein</fullName>
    </recommendedName>
</protein>
<dbReference type="AlphaFoldDB" id="A0A7G9RXD4"/>
<dbReference type="SUPFAM" id="SSF142433">
    <property type="entry name" value="CinA-like"/>
    <property type="match status" value="1"/>
</dbReference>
<dbReference type="NCBIfam" id="TIGR00199">
    <property type="entry name" value="PncC_domain"/>
    <property type="match status" value="1"/>
</dbReference>
<dbReference type="NCBIfam" id="TIGR00200">
    <property type="entry name" value="cinA_nterm"/>
    <property type="match status" value="1"/>
</dbReference>
<dbReference type="CDD" id="cd00885">
    <property type="entry name" value="cinA"/>
    <property type="match status" value="1"/>
</dbReference>
<dbReference type="InterPro" id="IPR001453">
    <property type="entry name" value="MoaB/Mog_dom"/>
</dbReference>
<dbReference type="Pfam" id="PF00994">
    <property type="entry name" value="MoCF_biosynth"/>
    <property type="match status" value="1"/>
</dbReference>
<dbReference type="PANTHER" id="PTHR13939">
    <property type="entry name" value="NICOTINAMIDE-NUCLEOTIDE AMIDOHYDROLASE PNCC"/>
    <property type="match status" value="1"/>
</dbReference>
<dbReference type="Pfam" id="PF02464">
    <property type="entry name" value="CinA"/>
    <property type="match status" value="1"/>
</dbReference>
<accession>A0A7G9RXD4</accession>
<gene>
    <name evidence="1" type="primary">cinA</name>
    <name evidence="3" type="ORF">H9L01_07755</name>
</gene>
<evidence type="ECO:0000313" key="4">
    <source>
        <dbReference type="Proteomes" id="UP000515928"/>
    </source>
</evidence>
<organism evidence="3 4">
    <name type="scientific">Erysipelothrix inopinata</name>
    <dbReference type="NCBI Taxonomy" id="225084"/>
    <lineage>
        <taxon>Bacteria</taxon>
        <taxon>Bacillati</taxon>
        <taxon>Bacillota</taxon>
        <taxon>Erysipelotrichia</taxon>
        <taxon>Erysipelotrichales</taxon>
        <taxon>Erysipelotrichaceae</taxon>
        <taxon>Erysipelothrix</taxon>
    </lineage>
</organism>
<dbReference type="Gene3D" id="3.90.950.20">
    <property type="entry name" value="CinA-like"/>
    <property type="match status" value="1"/>
</dbReference>
<dbReference type="Gene3D" id="3.40.980.10">
    <property type="entry name" value="MoaB/Mog-like domain"/>
    <property type="match status" value="1"/>
</dbReference>
<evidence type="ECO:0000256" key="1">
    <source>
        <dbReference type="HAMAP-Rule" id="MF_00226"/>
    </source>
</evidence>
<dbReference type="HAMAP" id="MF_00226_B">
    <property type="entry name" value="CinA_B"/>
    <property type="match status" value="1"/>
</dbReference>
<dbReference type="PIRSF" id="PIRSF006728">
    <property type="entry name" value="CinA"/>
    <property type="match status" value="1"/>
</dbReference>
<dbReference type="InterPro" id="IPR041424">
    <property type="entry name" value="CinA_KH"/>
</dbReference>
<dbReference type="RefSeq" id="WP_187533391.1">
    <property type="nucleotide sequence ID" value="NZ_CBCSHU010000030.1"/>
</dbReference>
<name>A0A7G9RXD4_9FIRM</name>
<dbReference type="Gene3D" id="3.30.70.2860">
    <property type="match status" value="1"/>
</dbReference>
<sequence>MKSEIICIGTELLMGQTLNTNVQFLSQKLAELGMDCYYQSVVGDNSQRLNDALSLALSRSELIITTGGLGPTFDDMTKNIMSEISGIPLVYHQDSLDKILKSYTDRNLPMTDNNKKQALVIEGAHVFKNETGSAPGFAFKCHHSLVVVLPGPPKEMQPMVNHEVVPYLEQFMDARLVSDYLYLFGIGESSVEASLSDEILYSSNPSVAPYASVDHVVLRVTSKAKTLEEAQALNKPMVALLSDQFTNHLYSINEPNMAQVLVDHLIERSITIATAESLTGGKISDLITSVDGSSKVFKFGACTYDSAFKESLLGVSHDEIAKNTPVTAKVATQMALGIQKYAQTDIGIGITGVAGPTTYRDDKPVGLVYIAVAIKDDVTVKEYHLSRNLKNERQSIKKLAALHALKDTLDRL</sequence>
<comment type="similarity">
    <text evidence="1">Belongs to the CinA family.</text>
</comment>
<dbReference type="Pfam" id="PF18146">
    <property type="entry name" value="CinA_KH"/>
    <property type="match status" value="1"/>
</dbReference>
<keyword evidence="4" id="KW-1185">Reference proteome</keyword>
<dbReference type="KEGG" id="eio:H9L01_07755"/>
<dbReference type="InterPro" id="IPR008136">
    <property type="entry name" value="CinA_C"/>
</dbReference>
<dbReference type="InterPro" id="IPR036425">
    <property type="entry name" value="MoaB/Mog-like_dom_sf"/>
</dbReference>
<proteinExistence type="inferred from homology"/>
<evidence type="ECO:0000259" key="2">
    <source>
        <dbReference type="SMART" id="SM00852"/>
    </source>
</evidence>
<evidence type="ECO:0000313" key="3">
    <source>
        <dbReference type="EMBL" id="QNN60259.1"/>
    </source>
</evidence>
<dbReference type="SMART" id="SM00852">
    <property type="entry name" value="MoCF_biosynth"/>
    <property type="match status" value="1"/>
</dbReference>
<dbReference type="PANTHER" id="PTHR13939:SF0">
    <property type="entry name" value="NMN AMIDOHYDROLASE-LIKE PROTEIN YFAY"/>
    <property type="match status" value="1"/>
</dbReference>
<dbReference type="NCBIfam" id="NF001813">
    <property type="entry name" value="PRK00549.1"/>
    <property type="match status" value="1"/>
</dbReference>
<dbReference type="InterPro" id="IPR008135">
    <property type="entry name" value="Competence-induced_CinA"/>
</dbReference>
<reference evidence="3 4" key="1">
    <citation type="submission" date="2020-08" db="EMBL/GenBank/DDBJ databases">
        <title>Genome sequence of Erysipelothrix inopinata DSM 15511T.</title>
        <authorList>
            <person name="Hyun D.-W."/>
            <person name="Bae J.-W."/>
        </authorList>
    </citation>
    <scope>NUCLEOTIDE SEQUENCE [LARGE SCALE GENOMIC DNA]</scope>
    <source>
        <strain evidence="3 4">DSM 15511</strain>
    </source>
</reference>
<dbReference type="SUPFAM" id="SSF53218">
    <property type="entry name" value="Molybdenum cofactor biosynthesis proteins"/>
    <property type="match status" value="1"/>
</dbReference>
<dbReference type="InterPro" id="IPR050101">
    <property type="entry name" value="CinA"/>
</dbReference>
<dbReference type="InterPro" id="IPR036653">
    <property type="entry name" value="CinA-like_C"/>
</dbReference>
<dbReference type="EMBL" id="CP060715">
    <property type="protein sequence ID" value="QNN60259.1"/>
    <property type="molecule type" value="Genomic_DNA"/>
</dbReference>